<feature type="signal peptide" evidence="4">
    <location>
        <begin position="1"/>
        <end position="19"/>
    </location>
</feature>
<keyword evidence="7" id="KW-1185">Reference proteome</keyword>
<dbReference type="InterPro" id="IPR045155">
    <property type="entry name" value="Beta-lactam_cat"/>
</dbReference>
<dbReference type="NCBIfam" id="NF033103">
    <property type="entry name" value="bla_class_A"/>
    <property type="match status" value="1"/>
</dbReference>
<evidence type="ECO:0000256" key="2">
    <source>
        <dbReference type="ARBA" id="ARBA00009009"/>
    </source>
</evidence>
<dbReference type="InterPro" id="IPR000871">
    <property type="entry name" value="Beta-lactam_class-A"/>
</dbReference>
<dbReference type="AlphaFoldDB" id="A0A2N5X605"/>
<dbReference type="PRINTS" id="PR00118">
    <property type="entry name" value="BLACTAMASEA"/>
</dbReference>
<dbReference type="GO" id="GO:0046677">
    <property type="term" value="P:response to antibiotic"/>
    <property type="evidence" value="ECO:0007669"/>
    <property type="project" value="InterPro"/>
</dbReference>
<dbReference type="SUPFAM" id="SSF56601">
    <property type="entry name" value="beta-lactamase/transpeptidase-like"/>
    <property type="match status" value="1"/>
</dbReference>
<evidence type="ECO:0000256" key="1">
    <source>
        <dbReference type="ARBA" id="ARBA00001526"/>
    </source>
</evidence>
<keyword evidence="4" id="KW-0732">Signal</keyword>
<dbReference type="GO" id="GO:0008800">
    <property type="term" value="F:beta-lactamase activity"/>
    <property type="evidence" value="ECO:0007669"/>
    <property type="project" value="UniProtKB-EC"/>
</dbReference>
<dbReference type="InterPro" id="IPR012338">
    <property type="entry name" value="Beta-lactam/transpept-like"/>
</dbReference>
<evidence type="ECO:0000256" key="3">
    <source>
        <dbReference type="ARBA" id="ARBA00012865"/>
    </source>
</evidence>
<evidence type="ECO:0000256" key="4">
    <source>
        <dbReference type="SAM" id="SignalP"/>
    </source>
</evidence>
<dbReference type="OrthoDB" id="9784149at2"/>
<comment type="similarity">
    <text evidence="2">Belongs to the class-A beta-lactamase family.</text>
</comment>
<keyword evidence="6" id="KW-0378">Hydrolase</keyword>
<gene>
    <name evidence="6" type="ORF">C0039_05100</name>
</gene>
<dbReference type="PANTHER" id="PTHR35333:SF3">
    <property type="entry name" value="BETA-LACTAMASE-TYPE TRANSPEPTIDASE FOLD CONTAINING PROTEIN"/>
    <property type="match status" value="1"/>
</dbReference>
<dbReference type="PANTHER" id="PTHR35333">
    <property type="entry name" value="BETA-LACTAMASE"/>
    <property type="match status" value="1"/>
</dbReference>
<feature type="domain" description="Beta-lactamase class A catalytic" evidence="5">
    <location>
        <begin position="55"/>
        <end position="304"/>
    </location>
</feature>
<name>A0A2N5X605_9GAMM</name>
<evidence type="ECO:0000313" key="6">
    <source>
        <dbReference type="EMBL" id="PLW69907.1"/>
    </source>
</evidence>
<dbReference type="Proteomes" id="UP000235005">
    <property type="component" value="Unassembled WGS sequence"/>
</dbReference>
<dbReference type="EC" id="3.5.2.6" evidence="3"/>
<feature type="chain" id="PRO_5014685281" description="beta-lactamase" evidence="4">
    <location>
        <begin position="20"/>
        <end position="336"/>
    </location>
</feature>
<comment type="caution">
    <text evidence="6">The sequence shown here is derived from an EMBL/GenBank/DDBJ whole genome shotgun (WGS) entry which is preliminary data.</text>
</comment>
<proteinExistence type="inferred from homology"/>
<reference evidence="6 7" key="1">
    <citation type="submission" date="2018-01" db="EMBL/GenBank/DDBJ databases">
        <title>The draft genome sequence of Halioglobus lutimaris HF004.</title>
        <authorList>
            <person name="Du Z.-J."/>
            <person name="Shi M.-J."/>
        </authorList>
    </citation>
    <scope>NUCLEOTIDE SEQUENCE [LARGE SCALE GENOMIC DNA]</scope>
    <source>
        <strain evidence="6 7">HF004</strain>
    </source>
</reference>
<dbReference type="GO" id="GO:0030655">
    <property type="term" value="P:beta-lactam antibiotic catabolic process"/>
    <property type="evidence" value="ECO:0007669"/>
    <property type="project" value="InterPro"/>
</dbReference>
<dbReference type="EMBL" id="PKUS01000003">
    <property type="protein sequence ID" value="PLW69907.1"/>
    <property type="molecule type" value="Genomic_DNA"/>
</dbReference>
<evidence type="ECO:0000259" key="5">
    <source>
        <dbReference type="Pfam" id="PF13354"/>
    </source>
</evidence>
<sequence>MNRNVIPGLLGIAFCTVLAAANVLGQPQPTTNDAISGKVAAALEAVTAGLVGVVGVAAQDMAGGTQVFLNGDQPFPMASTYKIPIAVALLSKVDAGELSLTDMIEIDDGEWVYSQVIAANFIYQGVALSVANLLEVMITHSDNTATDVCLRLAGGPAAVNRRLAQLGIEGMRVDRSTGDLLRDFYGVEPGRENLAEVARIASADPARVIAADPRFEADPLDKSTPSAMLNLLISLYNGSALSEKSTEFLLGTMARTVTMPDRLGGLLPRNTPVAHKTGTVGGVANDAGYITLPDGRRFAIVVFTRGSDTPPADRERAVAEVARTLYDYFLIHPASN</sequence>
<comment type="catalytic activity">
    <reaction evidence="1">
        <text>a beta-lactam + H2O = a substituted beta-amino acid</text>
        <dbReference type="Rhea" id="RHEA:20401"/>
        <dbReference type="ChEBI" id="CHEBI:15377"/>
        <dbReference type="ChEBI" id="CHEBI:35627"/>
        <dbReference type="ChEBI" id="CHEBI:140347"/>
        <dbReference type="EC" id="3.5.2.6"/>
    </reaction>
</comment>
<dbReference type="RefSeq" id="WP_101517440.1">
    <property type="nucleotide sequence ID" value="NZ_PKUS01000003.1"/>
</dbReference>
<accession>A0A2N5X605</accession>
<evidence type="ECO:0000313" key="7">
    <source>
        <dbReference type="Proteomes" id="UP000235005"/>
    </source>
</evidence>
<dbReference type="Pfam" id="PF13354">
    <property type="entry name" value="Beta-lactamase2"/>
    <property type="match status" value="1"/>
</dbReference>
<protein>
    <recommendedName>
        <fullName evidence="3">beta-lactamase</fullName>
        <ecNumber evidence="3">3.5.2.6</ecNumber>
    </recommendedName>
</protein>
<organism evidence="6 7">
    <name type="scientific">Pseudohalioglobus lutimaris</name>
    <dbReference type="NCBI Taxonomy" id="1737061"/>
    <lineage>
        <taxon>Bacteria</taxon>
        <taxon>Pseudomonadati</taxon>
        <taxon>Pseudomonadota</taxon>
        <taxon>Gammaproteobacteria</taxon>
        <taxon>Cellvibrionales</taxon>
        <taxon>Halieaceae</taxon>
        <taxon>Pseudohalioglobus</taxon>
    </lineage>
</organism>
<dbReference type="Gene3D" id="3.40.710.10">
    <property type="entry name" value="DD-peptidase/beta-lactamase superfamily"/>
    <property type="match status" value="1"/>
</dbReference>